<evidence type="ECO:0000256" key="6">
    <source>
        <dbReference type="SAM" id="MobiDB-lite"/>
    </source>
</evidence>
<dbReference type="Gene3D" id="1.10.10.10">
    <property type="entry name" value="Winged helix-like DNA-binding domain superfamily/Winged helix DNA-binding domain"/>
    <property type="match status" value="1"/>
</dbReference>
<dbReference type="SMART" id="SM01043">
    <property type="entry name" value="BTAD"/>
    <property type="match status" value="1"/>
</dbReference>
<dbReference type="InterPro" id="IPR019734">
    <property type="entry name" value="TPR_rpt"/>
</dbReference>
<dbReference type="PROSITE" id="PS51755">
    <property type="entry name" value="OMPR_PHOB"/>
    <property type="match status" value="1"/>
</dbReference>
<dbReference type="GO" id="GO:0006355">
    <property type="term" value="P:regulation of DNA-templated transcription"/>
    <property type="evidence" value="ECO:0007669"/>
    <property type="project" value="InterPro"/>
</dbReference>
<dbReference type="Pfam" id="PF03704">
    <property type="entry name" value="BTAD"/>
    <property type="match status" value="1"/>
</dbReference>
<evidence type="ECO:0000256" key="1">
    <source>
        <dbReference type="ARBA" id="ARBA00005820"/>
    </source>
</evidence>
<gene>
    <name evidence="8" type="ORF">SAMN05421811_11044</name>
</gene>
<dbReference type="PANTHER" id="PTHR35807">
    <property type="entry name" value="TRANSCRIPTIONAL REGULATOR REDD-RELATED"/>
    <property type="match status" value="1"/>
</dbReference>
<protein>
    <submittedName>
        <fullName evidence="8">DNA-binding transcriptional activator of the SARP family</fullName>
    </submittedName>
</protein>
<dbReference type="GO" id="GO:0000160">
    <property type="term" value="P:phosphorelay signal transduction system"/>
    <property type="evidence" value="ECO:0007669"/>
    <property type="project" value="InterPro"/>
</dbReference>
<dbReference type="InterPro" id="IPR002182">
    <property type="entry name" value="NB-ARC"/>
</dbReference>
<dbReference type="Proteomes" id="UP000199361">
    <property type="component" value="Unassembled WGS sequence"/>
</dbReference>
<dbReference type="EMBL" id="FOHX01000010">
    <property type="protein sequence ID" value="SEU30163.1"/>
    <property type="molecule type" value="Genomic_DNA"/>
</dbReference>
<dbReference type="InterPro" id="IPR051677">
    <property type="entry name" value="AfsR-DnrI-RedD_regulator"/>
</dbReference>
<sequence>MEARGHDAPAPLFRLLGPVVLEAGAGRVTFTGKQGALLTVLLLHAGQVVSTPRLAETVWDPPMPSAPAARVRMLVSEVRRACAAVGADVIETRRPGYLLSPGAGGIDLTLFRSQVALAREAAAAGRHAEALAHYERALSWWRGAPLDGVTGSFAEARAERLHGLKLDALEERQEVLLTLDRYGDVVSEVSALADEAPLRERLHGQLMRALYESGRRTEALEVYRRLRRRMVDELGLEPTYELRRLQSRILRSDPPPVSAGDGAGPPGPDGGGPQAGAPAAARPAVVLPVPCQLPAPPPSFTNRDHELEELDDLRRPGTDGVGVAAISGPGGIGKTWLALHWAHARRDRYPDGQLYVNLRGFDEAEEPVPPGTVLRQFLGALGMPDAVIPTGQEAQAALYRSLLADRRLLVVLDNARDSAQVTSLIPGSPGCTVLVTSRNPLTALHTTHSARLLKVGAFSEEESRRMLRRHLGADRMAADPGAVAALVEHSGGLPLALGVLTSRAATDPGFPLAALTQELRDPATRLDALETGDLGAGLRAVFRSSYAALDATSARLFLLLGSAPGPDVGLAAAAVLAGLPMSATRTLLSALEAAGLVRRLTPARYWMHDLVRLYAAERAALDLPARELGQALSRLVETQAATACAADRLLSPHRLAVPSSPAPLRGVSPPGAVPFADAAAALAWFEAELPGLTATQLLAEELGLDQACWRLAWGLTTFLLRRYLTRERLGVWTVALAAARRIGDLRVLALCHWQAGYAYAHIGADRLGEGLENLNRALELFEQAGDRSGQAQVHHTVAWVWSVRGQPERGLEHARAALRIQHDAGDLVWEANALSALGWIHLQLGEHETARELCEQALTLFRHHHDESGEAATLDTLGGLALRQGAHERALDLYEQCLAVRAGNGNAFQAADTLVGLGDTHHALGQTERAHAAWSEALALYESQHRRDLAERVRSKLLRPGSSSDAH</sequence>
<evidence type="ECO:0000313" key="8">
    <source>
        <dbReference type="EMBL" id="SEU30163.1"/>
    </source>
</evidence>
<dbReference type="AlphaFoldDB" id="A0A1I0KX00"/>
<dbReference type="SUPFAM" id="SSF52540">
    <property type="entry name" value="P-loop containing nucleoside triphosphate hydrolases"/>
    <property type="match status" value="1"/>
</dbReference>
<dbReference type="RefSeq" id="WP_177240922.1">
    <property type="nucleotide sequence ID" value="NZ_FOHX01000010.1"/>
</dbReference>
<evidence type="ECO:0000259" key="7">
    <source>
        <dbReference type="PROSITE" id="PS51755"/>
    </source>
</evidence>
<dbReference type="GO" id="GO:0003677">
    <property type="term" value="F:DNA binding"/>
    <property type="evidence" value="ECO:0007669"/>
    <property type="project" value="UniProtKB-UniRule"/>
</dbReference>
<dbReference type="InterPro" id="IPR016032">
    <property type="entry name" value="Sig_transdc_resp-reg_C-effctor"/>
</dbReference>
<dbReference type="SUPFAM" id="SSF46894">
    <property type="entry name" value="C-terminal effector domain of the bipartite response regulators"/>
    <property type="match status" value="1"/>
</dbReference>
<name>A0A1I0KX00_9ACTN</name>
<keyword evidence="2" id="KW-0805">Transcription regulation</keyword>
<dbReference type="SMART" id="SM00862">
    <property type="entry name" value="Trans_reg_C"/>
    <property type="match status" value="1"/>
</dbReference>
<keyword evidence="3 5" id="KW-0238">DNA-binding</keyword>
<feature type="domain" description="OmpR/PhoB-type" evidence="7">
    <location>
        <begin position="3"/>
        <end position="101"/>
    </location>
</feature>
<feature type="compositionally biased region" description="Gly residues" evidence="6">
    <location>
        <begin position="261"/>
        <end position="274"/>
    </location>
</feature>
<reference evidence="8 9" key="1">
    <citation type="submission" date="2016-10" db="EMBL/GenBank/DDBJ databases">
        <authorList>
            <person name="de Groot N.N."/>
        </authorList>
    </citation>
    <scope>NUCLEOTIDE SEQUENCE [LARGE SCALE GENOMIC DNA]</scope>
    <source>
        <strain evidence="8 9">CGMCC 4.5598</strain>
    </source>
</reference>
<dbReference type="InterPro" id="IPR036388">
    <property type="entry name" value="WH-like_DNA-bd_sf"/>
</dbReference>
<evidence type="ECO:0000256" key="2">
    <source>
        <dbReference type="ARBA" id="ARBA00023015"/>
    </source>
</evidence>
<dbReference type="CDD" id="cd15831">
    <property type="entry name" value="BTAD"/>
    <property type="match status" value="1"/>
</dbReference>
<dbReference type="Pfam" id="PF00931">
    <property type="entry name" value="NB-ARC"/>
    <property type="match status" value="1"/>
</dbReference>
<evidence type="ECO:0000313" key="9">
    <source>
        <dbReference type="Proteomes" id="UP000199361"/>
    </source>
</evidence>
<dbReference type="PANTHER" id="PTHR35807:SF1">
    <property type="entry name" value="TRANSCRIPTIONAL REGULATOR REDD"/>
    <property type="match status" value="1"/>
</dbReference>
<dbReference type="InterPro" id="IPR001867">
    <property type="entry name" value="OmpR/PhoB-type_DNA-bd"/>
</dbReference>
<proteinExistence type="inferred from homology"/>
<comment type="similarity">
    <text evidence="1">Belongs to the AfsR/DnrI/RedD regulatory family.</text>
</comment>
<dbReference type="SMART" id="SM00028">
    <property type="entry name" value="TPR"/>
    <property type="match status" value="5"/>
</dbReference>
<evidence type="ECO:0000256" key="5">
    <source>
        <dbReference type="PROSITE-ProRule" id="PRU01091"/>
    </source>
</evidence>
<feature type="DNA-binding region" description="OmpR/PhoB-type" evidence="5">
    <location>
        <begin position="3"/>
        <end position="101"/>
    </location>
</feature>
<evidence type="ECO:0000256" key="3">
    <source>
        <dbReference type="ARBA" id="ARBA00023125"/>
    </source>
</evidence>
<dbReference type="GO" id="GO:0043531">
    <property type="term" value="F:ADP binding"/>
    <property type="evidence" value="ECO:0007669"/>
    <property type="project" value="InterPro"/>
</dbReference>
<dbReference type="InterPro" id="IPR011990">
    <property type="entry name" value="TPR-like_helical_dom_sf"/>
</dbReference>
<dbReference type="InterPro" id="IPR027417">
    <property type="entry name" value="P-loop_NTPase"/>
</dbReference>
<dbReference type="Gene3D" id="1.25.40.10">
    <property type="entry name" value="Tetratricopeptide repeat domain"/>
    <property type="match status" value="2"/>
</dbReference>
<dbReference type="Gene3D" id="3.40.50.300">
    <property type="entry name" value="P-loop containing nucleotide triphosphate hydrolases"/>
    <property type="match status" value="1"/>
</dbReference>
<dbReference type="Pfam" id="PF13424">
    <property type="entry name" value="TPR_12"/>
    <property type="match status" value="2"/>
</dbReference>
<dbReference type="Pfam" id="PF00486">
    <property type="entry name" value="Trans_reg_C"/>
    <property type="match status" value="1"/>
</dbReference>
<keyword evidence="9" id="KW-1185">Reference proteome</keyword>
<organism evidence="8 9">
    <name type="scientific">Nonomuraea wenchangensis</name>
    <dbReference type="NCBI Taxonomy" id="568860"/>
    <lineage>
        <taxon>Bacteria</taxon>
        <taxon>Bacillati</taxon>
        <taxon>Actinomycetota</taxon>
        <taxon>Actinomycetes</taxon>
        <taxon>Streptosporangiales</taxon>
        <taxon>Streptosporangiaceae</taxon>
        <taxon>Nonomuraea</taxon>
    </lineage>
</organism>
<keyword evidence="4" id="KW-0804">Transcription</keyword>
<dbReference type="SUPFAM" id="SSF48452">
    <property type="entry name" value="TPR-like"/>
    <property type="match status" value="2"/>
</dbReference>
<dbReference type="STRING" id="568860.SAMN05421811_11044"/>
<dbReference type="InterPro" id="IPR005158">
    <property type="entry name" value="BTAD"/>
</dbReference>
<feature type="region of interest" description="Disordered" evidence="6">
    <location>
        <begin position="245"/>
        <end position="281"/>
    </location>
</feature>
<evidence type="ECO:0000256" key="4">
    <source>
        <dbReference type="ARBA" id="ARBA00023163"/>
    </source>
</evidence>
<accession>A0A1I0KX00</accession>
<dbReference type="PRINTS" id="PR00364">
    <property type="entry name" value="DISEASERSIST"/>
</dbReference>